<dbReference type="AlphaFoldDB" id="A0A2I0JCY8"/>
<organism evidence="1 2">
    <name type="scientific">Punica granatum</name>
    <name type="common">Pomegranate</name>
    <dbReference type="NCBI Taxonomy" id="22663"/>
    <lineage>
        <taxon>Eukaryota</taxon>
        <taxon>Viridiplantae</taxon>
        <taxon>Streptophyta</taxon>
        <taxon>Embryophyta</taxon>
        <taxon>Tracheophyta</taxon>
        <taxon>Spermatophyta</taxon>
        <taxon>Magnoliopsida</taxon>
        <taxon>eudicotyledons</taxon>
        <taxon>Gunneridae</taxon>
        <taxon>Pentapetalae</taxon>
        <taxon>rosids</taxon>
        <taxon>malvids</taxon>
        <taxon>Myrtales</taxon>
        <taxon>Lythraceae</taxon>
        <taxon>Punica</taxon>
    </lineage>
</organism>
<reference evidence="1 2" key="1">
    <citation type="submission" date="2017-11" db="EMBL/GenBank/DDBJ databases">
        <title>De-novo sequencing of pomegranate (Punica granatum L.) genome.</title>
        <authorList>
            <person name="Akparov Z."/>
            <person name="Amiraslanov A."/>
            <person name="Hajiyeva S."/>
            <person name="Abbasov M."/>
            <person name="Kaur K."/>
            <person name="Hamwieh A."/>
            <person name="Solovyev V."/>
            <person name="Salamov A."/>
            <person name="Braich B."/>
            <person name="Kosarev P."/>
            <person name="Mahmoud A."/>
            <person name="Hajiyev E."/>
            <person name="Babayeva S."/>
            <person name="Izzatullayeva V."/>
            <person name="Mammadov A."/>
            <person name="Mammadov A."/>
            <person name="Sharifova S."/>
            <person name="Ojaghi J."/>
            <person name="Eynullazada K."/>
            <person name="Bayramov B."/>
            <person name="Abdulazimova A."/>
            <person name="Shahmuradov I."/>
        </authorList>
    </citation>
    <scope>NUCLEOTIDE SEQUENCE [LARGE SCALE GENOMIC DNA]</scope>
    <source>
        <strain evidence="2">cv. AG2017</strain>
        <tissue evidence="1">Leaf</tissue>
    </source>
</reference>
<comment type="caution">
    <text evidence="1">The sequence shown here is derived from an EMBL/GenBank/DDBJ whole genome shotgun (WGS) entry which is preliminary data.</text>
</comment>
<gene>
    <name evidence="1" type="ORF">CRG98_025786</name>
</gene>
<name>A0A2I0JCY8_PUNGR</name>
<keyword evidence="2" id="KW-1185">Reference proteome</keyword>
<protein>
    <submittedName>
        <fullName evidence="1">Uncharacterized protein</fullName>
    </submittedName>
</protein>
<dbReference type="Proteomes" id="UP000233551">
    <property type="component" value="Unassembled WGS sequence"/>
</dbReference>
<proteinExistence type="predicted"/>
<sequence length="146" mass="15314">MGTEQKDPPLTPLDLQWVRVVVASPPRRGLRSIPLGLLRPQLYSAVTPQLLWRHPPCAGATRALQKTKPYTISGVGDSAKTSSSILSIRSALPLPSGGDFSSTASSPSLTAESIPITTKDLAAGPTDSTSACSNQHFGACLFLVGF</sequence>
<dbReference type="EMBL" id="PGOL01001831">
    <property type="protein sequence ID" value="PKI53780.1"/>
    <property type="molecule type" value="Genomic_DNA"/>
</dbReference>
<accession>A0A2I0JCY8</accession>
<evidence type="ECO:0000313" key="1">
    <source>
        <dbReference type="EMBL" id="PKI53780.1"/>
    </source>
</evidence>
<evidence type="ECO:0000313" key="2">
    <source>
        <dbReference type="Proteomes" id="UP000233551"/>
    </source>
</evidence>